<evidence type="ECO:0000256" key="1">
    <source>
        <dbReference type="ARBA" id="ARBA00022741"/>
    </source>
</evidence>
<name>A0A9X3W3H9_LACAM</name>
<sequence length="102" mass="11662">MLKTIMLEQGSRLNKVVTNLMNYLTQEKTFHSFIFTKAKYAASFEHLHFNLLAKTDEAAFLENGTPDIQDYLHDLPKIDDQANKKIAAIVMNANPFTLGHKH</sequence>
<reference evidence="4" key="1">
    <citation type="journal article" date="2022" name="Microorganisms">
        <title>Antibiotic Susceptibility, Resistance Gene Determinants and Corresponding Genomic Regions in Lactobacillus amylovorus Isolates Derived from Wild Boars and Domestic Pigs.</title>
        <authorList>
            <person name="Moravkova M."/>
            <person name="Kostovova I."/>
            <person name="Kavanova K."/>
            <person name="Pechar R."/>
            <person name="Stanek S."/>
            <person name="Brychta A."/>
            <person name="Zeman M."/>
            <person name="Kubasova T."/>
        </authorList>
    </citation>
    <scope>NUCLEOTIDE SEQUENCE</scope>
    <source>
        <strain evidence="5">M356A</strain>
        <strain evidence="4">M490A</strain>
    </source>
</reference>
<evidence type="ECO:0000256" key="2">
    <source>
        <dbReference type="ARBA" id="ARBA00022840"/>
    </source>
</evidence>
<dbReference type="PANTHER" id="PTHR40599">
    <property type="entry name" value="[CITRATE [PRO-3S]-LYASE] LIGASE"/>
    <property type="match status" value="1"/>
</dbReference>
<gene>
    <name evidence="4" type="ORF">ODU72_00580</name>
    <name evidence="5" type="ORF">ODV15_04465</name>
</gene>
<dbReference type="AlphaFoldDB" id="A0A9X3W3H9"/>
<evidence type="ECO:0000313" key="4">
    <source>
        <dbReference type="EMBL" id="MDB6257182.1"/>
    </source>
</evidence>
<dbReference type="GO" id="GO:0005524">
    <property type="term" value="F:ATP binding"/>
    <property type="evidence" value="ECO:0007669"/>
    <property type="project" value="UniProtKB-KW"/>
</dbReference>
<protein>
    <submittedName>
        <fullName evidence="4">Citrate lyase ligase</fullName>
    </submittedName>
</protein>
<keyword evidence="2" id="KW-0067">ATP-binding</keyword>
<dbReference type="Proteomes" id="UP001141981">
    <property type="component" value="Unassembled WGS sequence"/>
</dbReference>
<keyword evidence="4" id="KW-0436">Ligase</keyword>
<evidence type="ECO:0000313" key="6">
    <source>
        <dbReference type="Proteomes" id="UP001141981"/>
    </source>
</evidence>
<dbReference type="GO" id="GO:0008771">
    <property type="term" value="F:[citrate (pro-3S)-lyase] ligase activity"/>
    <property type="evidence" value="ECO:0007669"/>
    <property type="project" value="InterPro"/>
</dbReference>
<evidence type="ECO:0000259" key="3">
    <source>
        <dbReference type="Pfam" id="PF08218"/>
    </source>
</evidence>
<keyword evidence="1" id="KW-0547">Nucleotide-binding</keyword>
<comment type="caution">
    <text evidence="4">The sequence shown here is derived from an EMBL/GenBank/DDBJ whole genome shotgun (WGS) entry which is preliminary data.</text>
</comment>
<dbReference type="EMBL" id="JAOTGU010000004">
    <property type="protein sequence ID" value="MDB6261815.1"/>
    <property type="molecule type" value="Genomic_DNA"/>
</dbReference>
<organism evidence="4 6">
    <name type="scientific">Lactobacillus amylovorus</name>
    <dbReference type="NCBI Taxonomy" id="1604"/>
    <lineage>
        <taxon>Bacteria</taxon>
        <taxon>Bacillati</taxon>
        <taxon>Bacillota</taxon>
        <taxon>Bacilli</taxon>
        <taxon>Lactobacillales</taxon>
        <taxon>Lactobacillaceae</taxon>
        <taxon>Lactobacillus</taxon>
    </lineage>
</organism>
<dbReference type="GO" id="GO:0016829">
    <property type="term" value="F:lyase activity"/>
    <property type="evidence" value="ECO:0007669"/>
    <property type="project" value="UniProtKB-KW"/>
</dbReference>
<dbReference type="PANTHER" id="PTHR40599:SF1">
    <property type="entry name" value="[CITRATE [PRO-3S]-LYASE] LIGASE"/>
    <property type="match status" value="1"/>
</dbReference>
<reference evidence="4" key="2">
    <citation type="submission" date="2022-10" db="EMBL/GenBank/DDBJ databases">
        <authorList>
            <person name="Kostovova I."/>
            <person name="Moravkova M."/>
            <person name="Pechar R."/>
        </authorList>
    </citation>
    <scope>NUCLEOTIDE SEQUENCE</scope>
    <source>
        <strain evidence="5">M356A</strain>
        <strain evidence="4">M490A</strain>
    </source>
</reference>
<proteinExistence type="predicted"/>
<feature type="domain" description="Citrate lyase ligase C-terminal" evidence="3">
    <location>
        <begin position="86"/>
        <end position="101"/>
    </location>
</feature>
<dbReference type="InterPro" id="IPR013166">
    <property type="entry name" value="Citrate_lyase_ligase_C"/>
</dbReference>
<dbReference type="InterPro" id="IPR005216">
    <property type="entry name" value="Citrate_lyase_ligase"/>
</dbReference>
<evidence type="ECO:0000313" key="5">
    <source>
        <dbReference type="EMBL" id="MDB6261815.1"/>
    </source>
</evidence>
<keyword evidence="4" id="KW-0456">Lyase</keyword>
<accession>A0A9X3W3H9</accession>
<dbReference type="EMBL" id="JAOTGY010000001">
    <property type="protein sequence ID" value="MDB6257182.1"/>
    <property type="molecule type" value="Genomic_DNA"/>
</dbReference>
<dbReference type="Pfam" id="PF08218">
    <property type="entry name" value="Citrate_ly_lig"/>
    <property type="match status" value="1"/>
</dbReference>
<dbReference type="Proteomes" id="UP001143700">
    <property type="component" value="Unassembled WGS sequence"/>
</dbReference>